<organism evidence="1 2">
    <name type="scientific">Dyadobacter endophyticus</name>
    <dbReference type="NCBI Taxonomy" id="1749036"/>
    <lineage>
        <taxon>Bacteria</taxon>
        <taxon>Pseudomonadati</taxon>
        <taxon>Bacteroidota</taxon>
        <taxon>Cytophagia</taxon>
        <taxon>Cytophagales</taxon>
        <taxon>Spirosomataceae</taxon>
        <taxon>Dyadobacter</taxon>
    </lineage>
</organism>
<dbReference type="EMBL" id="BMIA01000003">
    <property type="protein sequence ID" value="GGH45496.1"/>
    <property type="molecule type" value="Genomic_DNA"/>
</dbReference>
<evidence type="ECO:0008006" key="3">
    <source>
        <dbReference type="Google" id="ProtNLM"/>
    </source>
</evidence>
<dbReference type="Proteomes" id="UP000600214">
    <property type="component" value="Unassembled WGS sequence"/>
</dbReference>
<proteinExistence type="predicted"/>
<dbReference type="Gene3D" id="3.40.1420.30">
    <property type="match status" value="1"/>
</dbReference>
<sequence length="265" mass="28789">MNTSLPANLLQKITKSFDASEMQDAAKKISKKWIGMQHGRQRGRKGRKQFDTFTKTRGYIMKKVSLLLVLLTGVWFTACQKNSESLSPETEASDFESVVESAARLAVVTDSVTLGRCKGKLTEVATTDLPAAVTAYIDSAYAGAEIKYAAKDQAGKIVVAITLADGSVKGLLFDANGAFKAELKQHVQKAKLTKIEVSALPANITSYITSNYTGAEIKLAATNDAGEYYVGILVDSKVKILLFNADGSFNKELEKPAFGRPRKRH</sequence>
<evidence type="ECO:0000313" key="1">
    <source>
        <dbReference type="EMBL" id="GGH45496.1"/>
    </source>
</evidence>
<name>A0ABQ1Z296_9BACT</name>
<dbReference type="SUPFAM" id="SSF160574">
    <property type="entry name" value="BT0923-like"/>
    <property type="match status" value="1"/>
</dbReference>
<keyword evidence="2" id="KW-1185">Reference proteome</keyword>
<gene>
    <name evidence="1" type="ORF">GCM10007423_44490</name>
</gene>
<accession>A0ABQ1Z296</accession>
<evidence type="ECO:0000313" key="2">
    <source>
        <dbReference type="Proteomes" id="UP000600214"/>
    </source>
</evidence>
<comment type="caution">
    <text evidence="1">The sequence shown here is derived from an EMBL/GenBank/DDBJ whole genome shotgun (WGS) entry which is preliminary data.</text>
</comment>
<reference evidence="2" key="1">
    <citation type="journal article" date="2019" name="Int. J. Syst. Evol. Microbiol.">
        <title>The Global Catalogue of Microorganisms (GCM) 10K type strain sequencing project: providing services to taxonomists for standard genome sequencing and annotation.</title>
        <authorList>
            <consortium name="The Broad Institute Genomics Platform"/>
            <consortium name="The Broad Institute Genome Sequencing Center for Infectious Disease"/>
            <person name="Wu L."/>
            <person name="Ma J."/>
        </authorList>
    </citation>
    <scope>NUCLEOTIDE SEQUENCE [LARGE SCALE GENOMIC DNA]</scope>
    <source>
        <strain evidence="2">CGMCC 1.15288</strain>
    </source>
</reference>
<protein>
    <recommendedName>
        <fullName evidence="3">Beta-lactamase-inhibitor-like, PepSY-like</fullName>
    </recommendedName>
</protein>